<geneLocation type="plastid" evidence="8"/>
<evidence type="ECO:0000256" key="7">
    <source>
        <dbReference type="ARBA" id="ARBA00023310"/>
    </source>
</evidence>
<dbReference type="PRINTS" id="PR00125">
    <property type="entry name" value="ATPASEDELTA"/>
</dbReference>
<dbReference type="Pfam" id="PF00213">
    <property type="entry name" value="OSCP"/>
    <property type="match status" value="1"/>
</dbReference>
<gene>
    <name evidence="8" type="primary">atpD</name>
</gene>
<accession>A0A1P8D6G6</accession>
<evidence type="ECO:0000256" key="6">
    <source>
        <dbReference type="ARBA" id="ARBA00023136"/>
    </source>
</evidence>
<keyword evidence="7" id="KW-0066">ATP synthesis</keyword>
<reference evidence="8" key="2">
    <citation type="journal article" date="2017" name="BMC Genomics">
        <title>Complete chloroplast genome of Gracilaria firma (Gracilariaceae, Rhodophyta), with discussion on the use of chloroplast phylogenomics in the subclass Rhodymeniophycidae.</title>
        <authorList>
            <person name="Ng P.K."/>
            <person name="Lin S.M."/>
            <person name="Lim P.E."/>
            <person name="Liu L.C."/>
            <person name="Chen C.M."/>
            <person name="Pai T.W."/>
        </authorList>
    </citation>
    <scope>NUCLEOTIDE SEQUENCE</scope>
</reference>
<reference evidence="8" key="1">
    <citation type="submission" date="2016-07" db="EMBL/GenBank/DDBJ databases">
        <authorList>
            <person name="Ng P.-K."/>
            <person name="Lin S.-M."/>
        </authorList>
    </citation>
    <scope>NUCLEOTIDE SEQUENCE</scope>
</reference>
<dbReference type="RefSeq" id="YP_009346866.1">
    <property type="nucleotide sequence ID" value="NC_033877.1"/>
</dbReference>
<evidence type="ECO:0000256" key="3">
    <source>
        <dbReference type="ARBA" id="ARBA00022448"/>
    </source>
</evidence>
<evidence type="ECO:0000313" key="8">
    <source>
        <dbReference type="EMBL" id="APR74401.1"/>
    </source>
</evidence>
<comment type="subcellular location">
    <subcellularLocation>
        <location evidence="1">Membrane</location>
    </subcellularLocation>
</comment>
<keyword evidence="8" id="KW-0934">Plastid</keyword>
<keyword evidence="5" id="KW-0406">Ion transport</keyword>
<dbReference type="PROSITE" id="PS00389">
    <property type="entry name" value="ATPASE_DELTA"/>
    <property type="match status" value="1"/>
</dbReference>
<evidence type="ECO:0000256" key="1">
    <source>
        <dbReference type="ARBA" id="ARBA00004370"/>
    </source>
</evidence>
<comment type="similarity">
    <text evidence="2">Belongs to the ATPase delta chain family.</text>
</comment>
<keyword evidence="3" id="KW-0813">Transport</keyword>
<keyword evidence="6" id="KW-0472">Membrane</keyword>
<proteinExistence type="inferred from homology"/>
<dbReference type="GO" id="GO:0016020">
    <property type="term" value="C:membrane"/>
    <property type="evidence" value="ECO:0007669"/>
    <property type="project" value="UniProtKB-SubCell"/>
</dbReference>
<dbReference type="InterPro" id="IPR000711">
    <property type="entry name" value="ATPase_OSCP/dsu"/>
</dbReference>
<keyword evidence="4" id="KW-0375">Hydrogen ion transport</keyword>
<dbReference type="GO" id="GO:0046933">
    <property type="term" value="F:proton-transporting ATP synthase activity, rotational mechanism"/>
    <property type="evidence" value="ECO:0007669"/>
    <property type="project" value="InterPro"/>
</dbReference>
<evidence type="ECO:0000256" key="2">
    <source>
        <dbReference type="ARBA" id="ARBA00007046"/>
    </source>
</evidence>
<dbReference type="InterPro" id="IPR026015">
    <property type="entry name" value="ATP_synth_OSCP/delta_N_sf"/>
</dbReference>
<name>A0A1P8D6G6_9FLOR</name>
<dbReference type="EMBL" id="KX601051">
    <property type="protein sequence ID" value="APR74401.1"/>
    <property type="molecule type" value="Genomic_DNA"/>
</dbReference>
<evidence type="ECO:0000256" key="5">
    <source>
        <dbReference type="ARBA" id="ARBA00023065"/>
    </source>
</evidence>
<dbReference type="NCBIfam" id="TIGR01145">
    <property type="entry name" value="ATP_synt_delta"/>
    <property type="match status" value="1"/>
</dbReference>
<dbReference type="HAMAP" id="MF_01416">
    <property type="entry name" value="ATP_synth_delta_bact"/>
    <property type="match status" value="1"/>
</dbReference>
<dbReference type="SUPFAM" id="SSF47928">
    <property type="entry name" value="N-terminal domain of the delta subunit of the F1F0-ATP synthase"/>
    <property type="match status" value="1"/>
</dbReference>
<dbReference type="AlphaFoldDB" id="A0A1P8D6G6"/>
<sequence>MSNQGFMSKVALPYAEAFIESVNNAGALDEVNQDLSLISEILKESKELKTFFDNPLITTQVKKNVVNKLFTDQVHSLVIRFLLVLIDRRRITLLDIIISKYLELVYQLQSIVIAEVFTPIVLTDIQQNALINKIKHITNSATVKLIITIEPMLIAGFIIKIGSKTIDTSLYGRLKHVDAYLKSASNMSI</sequence>
<organism evidence="8">
    <name type="scientific">Gracilaria firma</name>
    <dbReference type="NCBI Taxonomy" id="2510791"/>
    <lineage>
        <taxon>Eukaryota</taxon>
        <taxon>Rhodophyta</taxon>
        <taxon>Florideophyceae</taxon>
        <taxon>Rhodymeniophycidae</taxon>
        <taxon>Gracilariales</taxon>
        <taxon>Gracilariaceae</taxon>
        <taxon>Gracilaria</taxon>
    </lineage>
</organism>
<dbReference type="PANTHER" id="PTHR11910">
    <property type="entry name" value="ATP SYNTHASE DELTA CHAIN"/>
    <property type="match status" value="1"/>
</dbReference>
<dbReference type="GeneID" id="31080696"/>
<dbReference type="InterPro" id="IPR020781">
    <property type="entry name" value="ATPase_OSCP/d_CS"/>
</dbReference>
<evidence type="ECO:0000256" key="4">
    <source>
        <dbReference type="ARBA" id="ARBA00022781"/>
    </source>
</evidence>
<dbReference type="Gene3D" id="1.10.520.20">
    <property type="entry name" value="N-terminal domain of the delta subunit of the F1F0-ATP synthase"/>
    <property type="match status" value="1"/>
</dbReference>
<protein>
    <submittedName>
        <fullName evidence="8">ATP synthase CF1 subunit delta</fullName>
    </submittedName>
</protein>